<evidence type="ECO:0000313" key="3">
    <source>
        <dbReference type="Proteomes" id="UP000293331"/>
    </source>
</evidence>
<accession>A0A4Q5LLP4</accession>
<comment type="caution">
    <text evidence="2">The sequence shown here is derived from an EMBL/GenBank/DDBJ whole genome shotgun (WGS) entry which is preliminary data.</text>
</comment>
<organism evidence="2 3">
    <name type="scientific">Mucilaginibacter terrigena</name>
    <dbReference type="NCBI Taxonomy" id="2492395"/>
    <lineage>
        <taxon>Bacteria</taxon>
        <taxon>Pseudomonadati</taxon>
        <taxon>Bacteroidota</taxon>
        <taxon>Sphingobacteriia</taxon>
        <taxon>Sphingobacteriales</taxon>
        <taxon>Sphingobacteriaceae</taxon>
        <taxon>Mucilaginibacter</taxon>
    </lineage>
</organism>
<evidence type="ECO:0000256" key="1">
    <source>
        <dbReference type="SAM" id="SignalP"/>
    </source>
</evidence>
<keyword evidence="1" id="KW-0732">Signal</keyword>
<keyword evidence="3" id="KW-1185">Reference proteome</keyword>
<proteinExistence type="predicted"/>
<dbReference type="EMBL" id="SEWG01000005">
    <property type="protein sequence ID" value="RYU89622.1"/>
    <property type="molecule type" value="Genomic_DNA"/>
</dbReference>
<gene>
    <name evidence="2" type="ORF">EWM62_15020</name>
</gene>
<dbReference type="OrthoDB" id="793243at2"/>
<dbReference type="RefSeq" id="WP_129877481.1">
    <property type="nucleotide sequence ID" value="NZ_SEWG01000005.1"/>
</dbReference>
<evidence type="ECO:0000313" key="2">
    <source>
        <dbReference type="EMBL" id="RYU89622.1"/>
    </source>
</evidence>
<feature type="chain" id="PRO_5020403843" evidence="1">
    <location>
        <begin position="20"/>
        <end position="276"/>
    </location>
</feature>
<protein>
    <submittedName>
        <fullName evidence="2">Uncharacterized protein</fullName>
    </submittedName>
</protein>
<dbReference type="Proteomes" id="UP000293331">
    <property type="component" value="Unassembled WGS sequence"/>
</dbReference>
<reference evidence="2 3" key="1">
    <citation type="submission" date="2019-02" db="EMBL/GenBank/DDBJ databases">
        <title>Bacterial novel species Mucilaginibacter sp. 17JY9-4 isolated from soil.</title>
        <authorList>
            <person name="Jung H.-Y."/>
        </authorList>
    </citation>
    <scope>NUCLEOTIDE SEQUENCE [LARGE SCALE GENOMIC DNA]</scope>
    <source>
        <strain evidence="2 3">17JY9-4</strain>
    </source>
</reference>
<sequence length="276" mass="30776">MKKHLLLFIILFTATTCFAQTVLKNGDKHTKKIYIRSNTVFQQGKRAVNIKSNSFVSRGYTAEQVSDNIFSFKITTDKITDTVKTDKQQINYSSDKAIDTSSFIEKSLNDVRKKILNVISDKSGILTVAFRTYLQNKNDSLLAFSGLLPDQLIVGNPIDLIVKLPYGYSLTKGTQWKSTIATVYGKQVLTFTVESTGPATSIISFKGGESKNYDNQQSKLPIRCYFNTNISGKMRVDNKSLIVKERNIKTASSGYQSINGVVFTVAKRSSISEIVD</sequence>
<feature type="signal peptide" evidence="1">
    <location>
        <begin position="1"/>
        <end position="19"/>
    </location>
</feature>
<name>A0A4Q5LLP4_9SPHI</name>
<dbReference type="AlphaFoldDB" id="A0A4Q5LLP4"/>